<dbReference type="Proteomes" id="UP000180252">
    <property type="component" value="Unassembled WGS sequence"/>
</dbReference>
<accession>A0A1S1J1L3</accession>
<keyword evidence="2" id="KW-1133">Transmembrane helix</keyword>
<feature type="region of interest" description="Disordered" evidence="1">
    <location>
        <begin position="66"/>
        <end position="87"/>
    </location>
</feature>
<evidence type="ECO:0000256" key="1">
    <source>
        <dbReference type="SAM" id="MobiDB-lite"/>
    </source>
</evidence>
<evidence type="ECO:0000256" key="2">
    <source>
        <dbReference type="SAM" id="Phobius"/>
    </source>
</evidence>
<dbReference type="EMBL" id="MIKE01000027">
    <property type="protein sequence ID" value="OHT43670.1"/>
    <property type="molecule type" value="Genomic_DNA"/>
</dbReference>
<reference evidence="4 6" key="3">
    <citation type="submission" date="2016-11" db="EMBL/GenBank/DDBJ databases">
        <title>Whole genomes of Flavobacteriaceae.</title>
        <authorList>
            <person name="Stine C."/>
            <person name="Li C."/>
            <person name="Tadesse D."/>
        </authorList>
    </citation>
    <scope>NUCLEOTIDE SEQUENCE [LARGE SCALE GENOMIC DNA]</scope>
    <source>
        <strain evidence="4 6">ATCC BAA-2541</strain>
    </source>
</reference>
<dbReference type="Proteomes" id="UP000198319">
    <property type="component" value="Unassembled WGS sequence"/>
</dbReference>
<gene>
    <name evidence="4" type="ORF">B0A71_20040</name>
    <name evidence="3" type="ORF">BHE19_18015</name>
</gene>
<dbReference type="OrthoDB" id="675530at2"/>
<reference evidence="5" key="1">
    <citation type="submission" date="2016-09" db="EMBL/GenBank/DDBJ databases">
        <authorList>
            <person name="Chen S."/>
            <person name="Walker E."/>
        </authorList>
    </citation>
    <scope>NUCLEOTIDE SEQUENCE [LARGE SCALE GENOMIC DNA]</scope>
    <source>
        <strain evidence="5">MSU</strain>
    </source>
</reference>
<evidence type="ECO:0000313" key="5">
    <source>
        <dbReference type="Proteomes" id="UP000180252"/>
    </source>
</evidence>
<dbReference type="AlphaFoldDB" id="A0A1S1J1L3"/>
<feature type="transmembrane region" description="Helical" evidence="2">
    <location>
        <begin position="30"/>
        <end position="49"/>
    </location>
</feature>
<reference evidence="3" key="2">
    <citation type="submission" date="2016-09" db="EMBL/GenBank/DDBJ databases">
        <authorList>
            <person name="Capua I."/>
            <person name="De Benedictis P."/>
            <person name="Joannis T."/>
            <person name="Lombin L.H."/>
            <person name="Cattoli G."/>
        </authorList>
    </citation>
    <scope>NUCLEOTIDE SEQUENCE [LARGE SCALE GENOMIC DNA]</scope>
    <source>
        <strain evidence="3">MSU</strain>
    </source>
</reference>
<organism evidence="3 5">
    <name type="scientific">Flavobacterium tructae</name>
    <dbReference type="NCBI Taxonomy" id="1114873"/>
    <lineage>
        <taxon>Bacteria</taxon>
        <taxon>Pseudomonadati</taxon>
        <taxon>Bacteroidota</taxon>
        <taxon>Flavobacteriia</taxon>
        <taxon>Flavobacteriales</taxon>
        <taxon>Flavobacteriaceae</taxon>
        <taxon>Flavobacterium</taxon>
    </lineage>
</organism>
<evidence type="ECO:0000313" key="6">
    <source>
        <dbReference type="Proteomes" id="UP000198319"/>
    </source>
</evidence>
<protein>
    <recommendedName>
        <fullName evidence="7">Nitrogen regulatory IIA protein</fullName>
    </recommendedName>
</protein>
<comment type="caution">
    <text evidence="3">The sequence shown here is derived from an EMBL/GenBank/DDBJ whole genome shotgun (WGS) entry which is preliminary data.</text>
</comment>
<evidence type="ECO:0008006" key="7">
    <source>
        <dbReference type="Google" id="ProtNLM"/>
    </source>
</evidence>
<name>A0A1S1J1L3_9FLAO</name>
<proteinExistence type="predicted"/>
<keyword evidence="2" id="KW-0812">Transmembrane</keyword>
<evidence type="ECO:0000313" key="4">
    <source>
        <dbReference type="EMBL" id="OXB15901.1"/>
    </source>
</evidence>
<keyword evidence="6" id="KW-1185">Reference proteome</keyword>
<sequence>MKKLRADIDQWLKGIDKHWEAMPVKRQHQVVLYFFAAYALLSAVVIFNVCHDTAEAKNNIAVEHIENPTGKESTAHRQDSLKPILKK</sequence>
<keyword evidence="2" id="KW-0472">Membrane</keyword>
<evidence type="ECO:0000313" key="3">
    <source>
        <dbReference type="EMBL" id="OHT43670.1"/>
    </source>
</evidence>
<dbReference type="RefSeq" id="WP_070908616.1">
    <property type="nucleotide sequence ID" value="NZ_MIKE01000027.1"/>
</dbReference>
<dbReference type="STRING" id="1278819.BHE19_18015"/>
<dbReference type="EMBL" id="MUHG01000031">
    <property type="protein sequence ID" value="OXB15901.1"/>
    <property type="molecule type" value="Genomic_DNA"/>
</dbReference>